<dbReference type="InterPro" id="IPR011990">
    <property type="entry name" value="TPR-like_helical_dom_sf"/>
</dbReference>
<dbReference type="EMBL" id="JAYKXN010000008">
    <property type="protein sequence ID" value="KAK7265585.1"/>
    <property type="molecule type" value="Genomic_DNA"/>
</dbReference>
<evidence type="ECO:0000256" key="1">
    <source>
        <dbReference type="ARBA" id="ARBA00004123"/>
    </source>
</evidence>
<dbReference type="PANTHER" id="PTHR12565:SF184">
    <property type="entry name" value="BHLH TRANSCRIPTION FACTOR"/>
    <property type="match status" value="1"/>
</dbReference>
<sequence>MDSKTNAITESLHIRPACEVLCQDKRVTEGEQVHCVVAKHGFKSNTFVRIALIGMYSTRGSGSITDSYKVFDEMREKIEQHRWLLYWTAHAVEASCGLAHHNDVKRGKSSSSKSKGEEALHHGSCAEQGEKPPPPKQDYIHVRARRGQATDSHSLAERHYWVGVKDKILYQALSIVPLSFKDNFCQKCSW</sequence>
<organism evidence="4 5">
    <name type="scientific">Clitoria ternatea</name>
    <name type="common">Butterfly pea</name>
    <dbReference type="NCBI Taxonomy" id="43366"/>
    <lineage>
        <taxon>Eukaryota</taxon>
        <taxon>Viridiplantae</taxon>
        <taxon>Streptophyta</taxon>
        <taxon>Embryophyta</taxon>
        <taxon>Tracheophyta</taxon>
        <taxon>Spermatophyta</taxon>
        <taxon>Magnoliopsida</taxon>
        <taxon>eudicotyledons</taxon>
        <taxon>Gunneridae</taxon>
        <taxon>Pentapetalae</taxon>
        <taxon>rosids</taxon>
        <taxon>fabids</taxon>
        <taxon>Fabales</taxon>
        <taxon>Fabaceae</taxon>
        <taxon>Papilionoideae</taxon>
        <taxon>50 kb inversion clade</taxon>
        <taxon>NPAAA clade</taxon>
        <taxon>indigoferoid/millettioid clade</taxon>
        <taxon>Phaseoleae</taxon>
        <taxon>Clitoria</taxon>
    </lineage>
</organism>
<dbReference type="GO" id="GO:0003700">
    <property type="term" value="F:DNA-binding transcription factor activity"/>
    <property type="evidence" value="ECO:0007669"/>
    <property type="project" value="TreeGrafter"/>
</dbReference>
<dbReference type="PANTHER" id="PTHR12565">
    <property type="entry name" value="STEROL REGULATORY ELEMENT-BINDING PROTEIN"/>
    <property type="match status" value="1"/>
</dbReference>
<gene>
    <name evidence="4" type="ORF">RJT34_33206</name>
</gene>
<dbReference type="GO" id="GO:0005634">
    <property type="term" value="C:nucleus"/>
    <property type="evidence" value="ECO:0007669"/>
    <property type="project" value="UniProtKB-SubCell"/>
</dbReference>
<protein>
    <submittedName>
        <fullName evidence="4">Uncharacterized protein</fullName>
    </submittedName>
</protein>
<keyword evidence="2" id="KW-0539">Nucleus</keyword>
<feature type="region of interest" description="Disordered" evidence="3">
    <location>
        <begin position="102"/>
        <end position="138"/>
    </location>
</feature>
<dbReference type="Proteomes" id="UP001359559">
    <property type="component" value="Unassembled WGS sequence"/>
</dbReference>
<dbReference type="InterPro" id="IPR024097">
    <property type="entry name" value="bHLH_ZIP_TF"/>
</dbReference>
<evidence type="ECO:0000256" key="2">
    <source>
        <dbReference type="ARBA" id="ARBA00023242"/>
    </source>
</evidence>
<evidence type="ECO:0000313" key="5">
    <source>
        <dbReference type="Proteomes" id="UP001359559"/>
    </source>
</evidence>
<proteinExistence type="predicted"/>
<dbReference type="Gene3D" id="1.25.40.10">
    <property type="entry name" value="Tetratricopeptide repeat domain"/>
    <property type="match status" value="1"/>
</dbReference>
<evidence type="ECO:0000313" key="4">
    <source>
        <dbReference type="EMBL" id="KAK7265585.1"/>
    </source>
</evidence>
<accession>A0AAN9I6L5</accession>
<evidence type="ECO:0000256" key="3">
    <source>
        <dbReference type="SAM" id="MobiDB-lite"/>
    </source>
</evidence>
<reference evidence="4 5" key="1">
    <citation type="submission" date="2024-01" db="EMBL/GenBank/DDBJ databases">
        <title>The genomes of 5 underutilized Papilionoideae crops provide insights into root nodulation and disease resistance.</title>
        <authorList>
            <person name="Yuan L."/>
        </authorList>
    </citation>
    <scope>NUCLEOTIDE SEQUENCE [LARGE SCALE GENOMIC DNA]</scope>
    <source>
        <strain evidence="4">LY-2023</strain>
        <tissue evidence="4">Leaf</tissue>
    </source>
</reference>
<comment type="caution">
    <text evidence="4">The sequence shown here is derived from an EMBL/GenBank/DDBJ whole genome shotgun (WGS) entry which is preliminary data.</text>
</comment>
<comment type="subcellular location">
    <subcellularLocation>
        <location evidence="1">Nucleus</location>
    </subcellularLocation>
</comment>
<keyword evidence="5" id="KW-1185">Reference proteome</keyword>
<dbReference type="AlphaFoldDB" id="A0AAN9I6L5"/>
<name>A0AAN9I6L5_CLITE</name>